<dbReference type="OrthoDB" id="1415436at2"/>
<dbReference type="AlphaFoldDB" id="A0A1I6FVS7"/>
<name>A0A1I6FVS7_9FLAO</name>
<dbReference type="PROSITE" id="PS51257">
    <property type="entry name" value="PROKAR_LIPOPROTEIN"/>
    <property type="match status" value="1"/>
</dbReference>
<organism evidence="2 3">
    <name type="scientific">Robiginitalea myxolifaciens</name>
    <dbReference type="NCBI Taxonomy" id="400055"/>
    <lineage>
        <taxon>Bacteria</taxon>
        <taxon>Pseudomonadati</taxon>
        <taxon>Bacteroidota</taxon>
        <taxon>Flavobacteriia</taxon>
        <taxon>Flavobacteriales</taxon>
        <taxon>Flavobacteriaceae</taxon>
        <taxon>Robiginitalea</taxon>
    </lineage>
</organism>
<proteinExistence type="predicted"/>
<dbReference type="Gene3D" id="3.10.450.50">
    <property type="match status" value="1"/>
</dbReference>
<protein>
    <submittedName>
        <fullName evidence="2">SnoaL-like domain-containing protein</fullName>
    </submittedName>
</protein>
<evidence type="ECO:0000313" key="3">
    <source>
        <dbReference type="Proteomes" id="UP000199534"/>
    </source>
</evidence>
<dbReference type="EMBL" id="FOYQ01000001">
    <property type="protein sequence ID" value="SFR34034.1"/>
    <property type="molecule type" value="Genomic_DNA"/>
</dbReference>
<dbReference type="Pfam" id="PF12680">
    <property type="entry name" value="SnoaL_2"/>
    <property type="match status" value="1"/>
</dbReference>
<accession>A0A1I6FVS7</accession>
<feature type="domain" description="SnoaL-like" evidence="1">
    <location>
        <begin position="48"/>
        <end position="173"/>
    </location>
</feature>
<dbReference type="Proteomes" id="UP000199534">
    <property type="component" value="Unassembled WGS sequence"/>
</dbReference>
<sequence length="190" mass="20625">MKKLVLTLVVMSLVVTLGCKEQPAASEEAPVMESAPDYDAFNKQVAVIEALYSAHEAEDIDAMRAMMADTLKYSPPAYNGGAWVGSDVLLAAIKGYHDNFENIQWHPGIKLPDGTMENAYWSGSVFPEDSASDTPDAIRVYGIWTATHTATGKEIGVNFYSIISLNEAGKIAQVTEYFDVNGIAVQLAEE</sequence>
<keyword evidence="3" id="KW-1185">Reference proteome</keyword>
<evidence type="ECO:0000259" key="1">
    <source>
        <dbReference type="Pfam" id="PF12680"/>
    </source>
</evidence>
<dbReference type="InterPro" id="IPR037401">
    <property type="entry name" value="SnoaL-like"/>
</dbReference>
<dbReference type="InterPro" id="IPR032710">
    <property type="entry name" value="NTF2-like_dom_sf"/>
</dbReference>
<dbReference type="RefSeq" id="WP_092980817.1">
    <property type="nucleotide sequence ID" value="NZ_FOYQ01000001.1"/>
</dbReference>
<dbReference type="STRING" id="400055.SAMN04490243_0769"/>
<reference evidence="2 3" key="1">
    <citation type="submission" date="2016-10" db="EMBL/GenBank/DDBJ databases">
        <authorList>
            <person name="de Groot N.N."/>
        </authorList>
    </citation>
    <scope>NUCLEOTIDE SEQUENCE [LARGE SCALE GENOMIC DNA]</scope>
    <source>
        <strain evidence="2 3">DSM 21019</strain>
    </source>
</reference>
<evidence type="ECO:0000313" key="2">
    <source>
        <dbReference type="EMBL" id="SFR34034.1"/>
    </source>
</evidence>
<gene>
    <name evidence="2" type="ORF">SAMN04490243_0769</name>
</gene>
<dbReference type="SUPFAM" id="SSF54427">
    <property type="entry name" value="NTF2-like"/>
    <property type="match status" value="1"/>
</dbReference>